<dbReference type="AlphaFoldDB" id="T0S0H4"/>
<dbReference type="VEuPathDB" id="FungiDB:SDRG_04152"/>
<keyword evidence="2" id="KW-1133">Transmembrane helix</keyword>
<feature type="transmembrane region" description="Helical" evidence="2">
    <location>
        <begin position="12"/>
        <end position="30"/>
    </location>
</feature>
<feature type="compositionally biased region" description="Polar residues" evidence="1">
    <location>
        <begin position="55"/>
        <end position="70"/>
    </location>
</feature>
<keyword evidence="2" id="KW-0812">Transmembrane</keyword>
<protein>
    <submittedName>
        <fullName evidence="3">Uncharacterized protein</fullName>
    </submittedName>
</protein>
<sequence length="70" mass="7357">MASKVTAGPTVLVAVLSIIGLAGFVAYEYMKAADDESKKKTKSRSITMVKAATTPKLQANSPRKAQSPMA</sequence>
<gene>
    <name evidence="3" type="ORF">SDRG_04152</name>
</gene>
<evidence type="ECO:0000256" key="1">
    <source>
        <dbReference type="SAM" id="MobiDB-lite"/>
    </source>
</evidence>
<reference evidence="3 4" key="1">
    <citation type="submission" date="2012-04" db="EMBL/GenBank/DDBJ databases">
        <title>The Genome Sequence of Saprolegnia declina VS20.</title>
        <authorList>
            <consortium name="The Broad Institute Genome Sequencing Platform"/>
            <person name="Russ C."/>
            <person name="Nusbaum C."/>
            <person name="Tyler B."/>
            <person name="van West P."/>
            <person name="Dieguez-Uribeondo J."/>
            <person name="de Bruijn I."/>
            <person name="Tripathy S."/>
            <person name="Jiang R."/>
            <person name="Young S.K."/>
            <person name="Zeng Q."/>
            <person name="Gargeya S."/>
            <person name="Fitzgerald M."/>
            <person name="Haas B."/>
            <person name="Abouelleil A."/>
            <person name="Alvarado L."/>
            <person name="Arachchi H.M."/>
            <person name="Berlin A."/>
            <person name="Chapman S.B."/>
            <person name="Goldberg J."/>
            <person name="Griggs A."/>
            <person name="Gujja S."/>
            <person name="Hansen M."/>
            <person name="Howarth C."/>
            <person name="Imamovic A."/>
            <person name="Larimer J."/>
            <person name="McCowen C."/>
            <person name="Montmayeur A."/>
            <person name="Murphy C."/>
            <person name="Neiman D."/>
            <person name="Pearson M."/>
            <person name="Priest M."/>
            <person name="Roberts A."/>
            <person name="Saif S."/>
            <person name="Shea T."/>
            <person name="Sisk P."/>
            <person name="Sykes S."/>
            <person name="Wortman J."/>
            <person name="Nusbaum C."/>
            <person name="Birren B."/>
        </authorList>
    </citation>
    <scope>NUCLEOTIDE SEQUENCE [LARGE SCALE GENOMIC DNA]</scope>
    <source>
        <strain evidence="3 4">VS20</strain>
    </source>
</reference>
<dbReference type="GeneID" id="19944879"/>
<dbReference type="EMBL" id="JH767141">
    <property type="protein sequence ID" value="EQC38443.1"/>
    <property type="molecule type" value="Genomic_DNA"/>
</dbReference>
<keyword evidence="4" id="KW-1185">Reference proteome</keyword>
<dbReference type="Proteomes" id="UP000030762">
    <property type="component" value="Unassembled WGS sequence"/>
</dbReference>
<proteinExistence type="predicted"/>
<name>T0S0H4_SAPDV</name>
<keyword evidence="2" id="KW-0472">Membrane</keyword>
<dbReference type="InParanoid" id="T0S0H4"/>
<evidence type="ECO:0000313" key="4">
    <source>
        <dbReference type="Proteomes" id="UP000030762"/>
    </source>
</evidence>
<organism evidence="3 4">
    <name type="scientific">Saprolegnia diclina (strain VS20)</name>
    <dbReference type="NCBI Taxonomy" id="1156394"/>
    <lineage>
        <taxon>Eukaryota</taxon>
        <taxon>Sar</taxon>
        <taxon>Stramenopiles</taxon>
        <taxon>Oomycota</taxon>
        <taxon>Saprolegniomycetes</taxon>
        <taxon>Saprolegniales</taxon>
        <taxon>Saprolegniaceae</taxon>
        <taxon>Saprolegnia</taxon>
    </lineage>
</organism>
<accession>T0S0H4</accession>
<feature type="region of interest" description="Disordered" evidence="1">
    <location>
        <begin position="35"/>
        <end position="70"/>
    </location>
</feature>
<dbReference type="RefSeq" id="XP_008608035.1">
    <property type="nucleotide sequence ID" value="XM_008609813.1"/>
</dbReference>
<evidence type="ECO:0000313" key="3">
    <source>
        <dbReference type="EMBL" id="EQC38443.1"/>
    </source>
</evidence>
<evidence type="ECO:0000256" key="2">
    <source>
        <dbReference type="SAM" id="Phobius"/>
    </source>
</evidence>
<dbReference type="OrthoDB" id="10657617at2759"/>